<feature type="compositionally biased region" description="Basic and acidic residues" evidence="5">
    <location>
        <begin position="352"/>
        <end position="364"/>
    </location>
</feature>
<feature type="region of interest" description="Disordered" evidence="5">
    <location>
        <begin position="174"/>
        <end position="444"/>
    </location>
</feature>
<keyword evidence="7" id="KW-1185">Reference proteome</keyword>
<dbReference type="AlphaFoldDB" id="A0A6A6P5X0"/>
<comment type="subcellular location">
    <subcellularLocation>
        <location evidence="1">Nucleus</location>
    </subcellularLocation>
</comment>
<dbReference type="Pfam" id="PF09507">
    <property type="entry name" value="CDC27"/>
    <property type="match status" value="1"/>
</dbReference>
<feature type="compositionally biased region" description="Basic and acidic residues" evidence="5">
    <location>
        <begin position="304"/>
        <end position="315"/>
    </location>
</feature>
<feature type="compositionally biased region" description="Basic and acidic residues" evidence="5">
    <location>
        <begin position="274"/>
        <end position="287"/>
    </location>
</feature>
<proteinExistence type="predicted"/>
<feature type="region of interest" description="Disordered" evidence="5">
    <location>
        <begin position="76"/>
        <end position="98"/>
    </location>
</feature>
<feature type="compositionally biased region" description="Basic and acidic residues" evidence="5">
    <location>
        <begin position="210"/>
        <end position="237"/>
    </location>
</feature>
<name>A0A6A6P5X0_9PEZI</name>
<dbReference type="InterPro" id="IPR019038">
    <property type="entry name" value="POLD3"/>
</dbReference>
<feature type="compositionally biased region" description="Acidic residues" evidence="5">
    <location>
        <begin position="288"/>
        <end position="297"/>
    </location>
</feature>
<feature type="compositionally biased region" description="Polar residues" evidence="5">
    <location>
        <begin position="76"/>
        <end position="86"/>
    </location>
</feature>
<dbReference type="InterPro" id="IPR041913">
    <property type="entry name" value="POLD3_sf"/>
</dbReference>
<feature type="compositionally biased region" description="Basic and acidic residues" evidence="5">
    <location>
        <begin position="385"/>
        <end position="398"/>
    </location>
</feature>
<organism evidence="6 7">
    <name type="scientific">Lineolata rhizophorae</name>
    <dbReference type="NCBI Taxonomy" id="578093"/>
    <lineage>
        <taxon>Eukaryota</taxon>
        <taxon>Fungi</taxon>
        <taxon>Dikarya</taxon>
        <taxon>Ascomycota</taxon>
        <taxon>Pezizomycotina</taxon>
        <taxon>Dothideomycetes</taxon>
        <taxon>Dothideomycetes incertae sedis</taxon>
        <taxon>Lineolatales</taxon>
        <taxon>Lineolataceae</taxon>
        <taxon>Lineolata</taxon>
    </lineage>
</organism>
<feature type="compositionally biased region" description="Basic residues" evidence="5">
    <location>
        <begin position="371"/>
        <end position="384"/>
    </location>
</feature>
<feature type="compositionally biased region" description="Low complexity" evidence="5">
    <location>
        <begin position="190"/>
        <end position="203"/>
    </location>
</feature>
<dbReference type="Proteomes" id="UP000799766">
    <property type="component" value="Unassembled WGS sequence"/>
</dbReference>
<dbReference type="EMBL" id="MU001676">
    <property type="protein sequence ID" value="KAF2459217.1"/>
    <property type="molecule type" value="Genomic_DNA"/>
</dbReference>
<evidence type="ECO:0000256" key="5">
    <source>
        <dbReference type="SAM" id="MobiDB-lite"/>
    </source>
</evidence>
<accession>A0A6A6P5X0</accession>
<reference evidence="6" key="1">
    <citation type="journal article" date="2020" name="Stud. Mycol.">
        <title>101 Dothideomycetes genomes: a test case for predicting lifestyles and emergence of pathogens.</title>
        <authorList>
            <person name="Haridas S."/>
            <person name="Albert R."/>
            <person name="Binder M."/>
            <person name="Bloem J."/>
            <person name="Labutti K."/>
            <person name="Salamov A."/>
            <person name="Andreopoulos B."/>
            <person name="Baker S."/>
            <person name="Barry K."/>
            <person name="Bills G."/>
            <person name="Bluhm B."/>
            <person name="Cannon C."/>
            <person name="Castanera R."/>
            <person name="Culley D."/>
            <person name="Daum C."/>
            <person name="Ezra D."/>
            <person name="Gonzalez J."/>
            <person name="Henrissat B."/>
            <person name="Kuo A."/>
            <person name="Liang C."/>
            <person name="Lipzen A."/>
            <person name="Lutzoni F."/>
            <person name="Magnuson J."/>
            <person name="Mondo S."/>
            <person name="Nolan M."/>
            <person name="Ohm R."/>
            <person name="Pangilinan J."/>
            <person name="Park H.-J."/>
            <person name="Ramirez L."/>
            <person name="Alfaro M."/>
            <person name="Sun H."/>
            <person name="Tritt A."/>
            <person name="Yoshinaga Y."/>
            <person name="Zwiers L.-H."/>
            <person name="Turgeon B."/>
            <person name="Goodwin S."/>
            <person name="Spatafora J."/>
            <person name="Crous P."/>
            <person name="Grigoriev I."/>
        </authorList>
    </citation>
    <scope>NUCLEOTIDE SEQUENCE</scope>
    <source>
        <strain evidence="6">ATCC 16933</strain>
    </source>
</reference>
<evidence type="ECO:0000256" key="4">
    <source>
        <dbReference type="ARBA" id="ARBA00023242"/>
    </source>
</evidence>
<keyword evidence="4" id="KW-0539">Nucleus</keyword>
<sequence>MDKYKHFLAANVLNENRIVNYRTLSRALKVHANLAKQMLYDFHQRENAKKVGSVHATYLIAGISKADTTAHVNGVSSSNETGSFMQSSPFPSSAPEPEEVEEQIVTTTVMLAKEEGLEDAKNQFEEIRSIHIYSLAPSPIKDFEVLATCNEDVDKAYASEDPLQTLHVYGVIKNPNVKRRARRGPPPPNAAAAQPIAKPAVKPSTTAKDAASKEESSKAKDETESKPAKQKEDESTKRSAAKPAAPKREKSDLFKSFANAKTKTKTEASAPKPQEPKEPEDEPMKDVSEDEPEEDFDPMASKQASDEARKQRDQRAAQLAEMMDQEDEPMEDAPSPGVEEQEEEQEAPALEKSPEKQEPEKREAGVSVTNGRRRGKRKVMKRKTIKDEEGYMVTREEPVWESFSEDEPEPKKPRAPIVATPSTTKGRKGGPKGQGNIMSFFSKK</sequence>
<keyword evidence="3" id="KW-0235">DNA replication</keyword>
<protein>
    <recommendedName>
        <fullName evidence="2">DNA polymerase delta subunit 3</fullName>
    </recommendedName>
</protein>
<evidence type="ECO:0000256" key="3">
    <source>
        <dbReference type="ARBA" id="ARBA00022705"/>
    </source>
</evidence>
<evidence type="ECO:0000256" key="1">
    <source>
        <dbReference type="ARBA" id="ARBA00004123"/>
    </source>
</evidence>
<evidence type="ECO:0000256" key="2">
    <source>
        <dbReference type="ARBA" id="ARBA00017589"/>
    </source>
</evidence>
<dbReference type="PANTHER" id="PTHR17598:SF13">
    <property type="entry name" value="DNA POLYMERASE DELTA SUBUNIT 3"/>
    <property type="match status" value="1"/>
</dbReference>
<dbReference type="PANTHER" id="PTHR17598">
    <property type="entry name" value="DNA POLYMERASE DELTA SUBUNIT 3"/>
    <property type="match status" value="1"/>
</dbReference>
<gene>
    <name evidence="6" type="ORF">BDY21DRAFT_340159</name>
</gene>
<dbReference type="GO" id="GO:0003887">
    <property type="term" value="F:DNA-directed DNA polymerase activity"/>
    <property type="evidence" value="ECO:0007669"/>
    <property type="project" value="TreeGrafter"/>
</dbReference>
<dbReference type="GO" id="GO:1904161">
    <property type="term" value="P:DNA synthesis involved in UV-damage excision repair"/>
    <property type="evidence" value="ECO:0007669"/>
    <property type="project" value="TreeGrafter"/>
</dbReference>
<dbReference type="OrthoDB" id="514823at2759"/>
<evidence type="ECO:0000313" key="7">
    <source>
        <dbReference type="Proteomes" id="UP000799766"/>
    </source>
</evidence>
<evidence type="ECO:0000313" key="6">
    <source>
        <dbReference type="EMBL" id="KAF2459217.1"/>
    </source>
</evidence>
<dbReference type="GO" id="GO:0006271">
    <property type="term" value="P:DNA strand elongation involved in DNA replication"/>
    <property type="evidence" value="ECO:0007669"/>
    <property type="project" value="TreeGrafter"/>
</dbReference>
<dbReference type="Gene3D" id="3.90.1030.20">
    <property type="entry name" value="DNA polymerase delta, p66 (Cdc27) subunit, wHTH domain"/>
    <property type="match status" value="1"/>
</dbReference>
<dbReference type="GO" id="GO:0043625">
    <property type="term" value="C:delta DNA polymerase complex"/>
    <property type="evidence" value="ECO:0007669"/>
    <property type="project" value="InterPro"/>
</dbReference>
<dbReference type="GO" id="GO:0006297">
    <property type="term" value="P:nucleotide-excision repair, DNA gap filling"/>
    <property type="evidence" value="ECO:0007669"/>
    <property type="project" value="TreeGrafter"/>
</dbReference>